<dbReference type="HOGENOM" id="CLU_992962_0_0_10"/>
<accession>G0J4H3</accession>
<dbReference type="Proteomes" id="UP000001635">
    <property type="component" value="Chromosome"/>
</dbReference>
<dbReference type="PROSITE" id="PS51257">
    <property type="entry name" value="PROKAR_LIPOPROTEIN"/>
    <property type="match status" value="1"/>
</dbReference>
<dbReference type="AlphaFoldDB" id="G0J4H3"/>
<proteinExistence type="predicted"/>
<organism evidence="1 2">
    <name type="scientific">Cyclobacterium marinum (strain ATCC 25205 / DSM 745 / LMG 13164 / NCIMB 1802)</name>
    <name type="common">Flectobacillus marinus</name>
    <dbReference type="NCBI Taxonomy" id="880070"/>
    <lineage>
        <taxon>Bacteria</taxon>
        <taxon>Pseudomonadati</taxon>
        <taxon>Bacteroidota</taxon>
        <taxon>Cytophagia</taxon>
        <taxon>Cytophagales</taxon>
        <taxon>Cyclobacteriaceae</taxon>
        <taxon>Cyclobacterium</taxon>
    </lineage>
</organism>
<sequence length="280" mass="32303">MQMIPKITGILVIWLSFSCSSLIPVQNLSREALNGIGMFKEIGYNFHTACLEECTFSKVSQFEIEREENCACDTYLMADEEVNNLYFALMDYWEGLYQLSSMEMNQYNLNRPASTLAASNLIAFKEDQLLAFQKLSELSLKAVTGQYRKNRIKSYMKEADPYQQIISEKLVFVLKENLLGLMEIQNEAWYSFYKSMSYDPSLNTINKASAAREYYNLLGEHKAQANQIKVLIEAIALISEEHHSLVASDFKFNSTNFKAEIGRMSKDLRTLHHAYEQFKK</sequence>
<keyword evidence="2" id="KW-1185">Reference proteome</keyword>
<name>G0J4H3_CYCMS</name>
<protein>
    <recommendedName>
        <fullName evidence="3">Lipoprotein</fullName>
    </recommendedName>
</protein>
<dbReference type="STRING" id="880070.Cycma_4727"/>
<evidence type="ECO:0008006" key="3">
    <source>
        <dbReference type="Google" id="ProtNLM"/>
    </source>
</evidence>
<gene>
    <name evidence="1" type="ordered locus">Cycma_4727</name>
</gene>
<evidence type="ECO:0000313" key="2">
    <source>
        <dbReference type="Proteomes" id="UP000001635"/>
    </source>
</evidence>
<dbReference type="EMBL" id="CP002955">
    <property type="protein sequence ID" value="AEL28413.1"/>
    <property type="molecule type" value="Genomic_DNA"/>
</dbReference>
<dbReference type="KEGG" id="cmr:Cycma_4727"/>
<dbReference type="eggNOG" id="ENOG5034ACE">
    <property type="taxonomic scope" value="Bacteria"/>
</dbReference>
<reference evidence="2" key="1">
    <citation type="submission" date="2011-07" db="EMBL/GenBank/DDBJ databases">
        <title>The complete genome of Cyclobacterium marinum DSM 745.</title>
        <authorList>
            <person name="Lucas S."/>
            <person name="Han J."/>
            <person name="Lapidus A."/>
            <person name="Bruce D."/>
            <person name="Goodwin L."/>
            <person name="Pitluck S."/>
            <person name="Peters L."/>
            <person name="Kyrpides N."/>
            <person name="Mavromatis K."/>
            <person name="Ivanova N."/>
            <person name="Ovchinnikova G."/>
            <person name="Chertkov O."/>
            <person name="Detter J.C."/>
            <person name="Tapia R."/>
            <person name="Han C."/>
            <person name="Land M."/>
            <person name="Hauser L."/>
            <person name="Markowitz V."/>
            <person name="Cheng J.-F."/>
            <person name="Hugenholtz P."/>
            <person name="Woyke T."/>
            <person name="Wu D."/>
            <person name="Tindall B."/>
            <person name="Schuetze A."/>
            <person name="Brambilla E."/>
            <person name="Klenk H.-P."/>
            <person name="Eisen J.A."/>
        </authorList>
    </citation>
    <scope>NUCLEOTIDE SEQUENCE [LARGE SCALE GENOMIC DNA]</scope>
    <source>
        <strain evidence="2">ATCC 25205 / DSM 745 / LMG 13164 / NCIMB 1802</strain>
    </source>
</reference>
<evidence type="ECO:0000313" key="1">
    <source>
        <dbReference type="EMBL" id="AEL28413.1"/>
    </source>
</evidence>